<evidence type="ECO:0000256" key="1">
    <source>
        <dbReference type="SAM" id="MobiDB-lite"/>
    </source>
</evidence>
<dbReference type="EMBL" id="GEDC01013391">
    <property type="protein sequence ID" value="JAS23907.1"/>
    <property type="molecule type" value="Transcribed_RNA"/>
</dbReference>
<feature type="compositionally biased region" description="Polar residues" evidence="1">
    <location>
        <begin position="51"/>
        <end position="78"/>
    </location>
</feature>
<name>A0A1B6DDX5_9HEMI</name>
<feature type="non-terminal residue" evidence="2">
    <location>
        <position position="1"/>
    </location>
</feature>
<feature type="region of interest" description="Disordered" evidence="1">
    <location>
        <begin position="1"/>
        <end position="22"/>
    </location>
</feature>
<evidence type="ECO:0000313" key="2">
    <source>
        <dbReference type="EMBL" id="JAS23907.1"/>
    </source>
</evidence>
<gene>
    <name evidence="2" type="ORF">g.29324</name>
</gene>
<reference evidence="2" key="1">
    <citation type="submission" date="2015-12" db="EMBL/GenBank/DDBJ databases">
        <title>De novo transcriptome assembly of four potential Pierce s Disease insect vectors from Arizona vineyards.</title>
        <authorList>
            <person name="Tassone E.E."/>
        </authorList>
    </citation>
    <scope>NUCLEOTIDE SEQUENCE</scope>
</reference>
<organism evidence="2">
    <name type="scientific">Clastoptera arizonana</name>
    <name type="common">Arizona spittle bug</name>
    <dbReference type="NCBI Taxonomy" id="38151"/>
    <lineage>
        <taxon>Eukaryota</taxon>
        <taxon>Metazoa</taxon>
        <taxon>Ecdysozoa</taxon>
        <taxon>Arthropoda</taxon>
        <taxon>Hexapoda</taxon>
        <taxon>Insecta</taxon>
        <taxon>Pterygota</taxon>
        <taxon>Neoptera</taxon>
        <taxon>Paraneoptera</taxon>
        <taxon>Hemiptera</taxon>
        <taxon>Auchenorrhyncha</taxon>
        <taxon>Cercopoidea</taxon>
        <taxon>Clastopteridae</taxon>
        <taxon>Clastoptera</taxon>
    </lineage>
</organism>
<accession>A0A1B6DDX5</accession>
<feature type="region of interest" description="Disordered" evidence="1">
    <location>
        <begin position="51"/>
        <end position="84"/>
    </location>
</feature>
<proteinExistence type="predicted"/>
<sequence length="99" mass="11055">HPNFVPPIQHSNKPSTGPNYSWPNQFIPLQADAKMRQLRGESAEKLKQIFNPQASSNQPTAGQVQNKKLFQPSPSTSGVGKKPRKCRIAAKFDNPIIEY</sequence>
<dbReference type="AlphaFoldDB" id="A0A1B6DDX5"/>
<protein>
    <submittedName>
        <fullName evidence="2">Uncharacterized protein</fullName>
    </submittedName>
</protein>
<feature type="compositionally biased region" description="Polar residues" evidence="1">
    <location>
        <begin position="9"/>
        <end position="22"/>
    </location>
</feature>